<reference evidence="1 2" key="1">
    <citation type="submission" date="2018-09" db="EMBL/GenBank/DDBJ databases">
        <title>Genomic investigation of the strawberry pathogen Phytophthora fragariae indicates pathogenicity is determined by transcriptional variation in three key races.</title>
        <authorList>
            <person name="Adams T.M."/>
            <person name="Armitage A.D."/>
            <person name="Sobczyk M.K."/>
            <person name="Bates H.J."/>
            <person name="Dunwell J.M."/>
            <person name="Nellist C.F."/>
            <person name="Harrison R.J."/>
        </authorList>
    </citation>
    <scope>NUCLEOTIDE SEQUENCE [LARGE SCALE GENOMIC DNA]</scope>
    <source>
        <strain evidence="1 2">BC-23</strain>
    </source>
</reference>
<accession>A0A6G0PJZ9</accession>
<gene>
    <name evidence="1" type="ORF">PF004_g4089</name>
</gene>
<organism evidence="1 2">
    <name type="scientific">Phytophthora fragariae</name>
    <dbReference type="NCBI Taxonomy" id="53985"/>
    <lineage>
        <taxon>Eukaryota</taxon>
        <taxon>Sar</taxon>
        <taxon>Stramenopiles</taxon>
        <taxon>Oomycota</taxon>
        <taxon>Peronosporomycetes</taxon>
        <taxon>Peronosporales</taxon>
        <taxon>Peronosporaceae</taxon>
        <taxon>Phytophthora</taxon>
    </lineage>
</organism>
<protein>
    <submittedName>
        <fullName evidence="1">Uncharacterized protein</fullName>
    </submittedName>
</protein>
<dbReference type="Proteomes" id="UP000476176">
    <property type="component" value="Unassembled WGS sequence"/>
</dbReference>
<name>A0A6G0PJZ9_9STRA</name>
<proteinExistence type="predicted"/>
<evidence type="ECO:0000313" key="2">
    <source>
        <dbReference type="Proteomes" id="UP000476176"/>
    </source>
</evidence>
<dbReference type="AlphaFoldDB" id="A0A6G0PJZ9"/>
<comment type="caution">
    <text evidence="1">The sequence shown here is derived from an EMBL/GenBank/DDBJ whole genome shotgun (WGS) entry which is preliminary data.</text>
</comment>
<dbReference type="EMBL" id="QXGC01000137">
    <property type="protein sequence ID" value="KAE9247954.1"/>
    <property type="molecule type" value="Genomic_DNA"/>
</dbReference>
<sequence length="105" mass="11792">MLSNLILRLRDSSEKEVTLVLLRCIGSLCVDVPSHCNIAATLTFTFEEQPLSLSITVTKSLSELGNSLTGNDKHKMSYLQLFGLSNFSLHRHEPSGLNRWLLYNL</sequence>
<evidence type="ECO:0000313" key="1">
    <source>
        <dbReference type="EMBL" id="KAE9247954.1"/>
    </source>
</evidence>